<sequence length="313" mass="33797">MLDLQDPRSDVLADVLSVSLLPNALFKCVEARSPWGLRVPTRDRAVFYLIARGHALLEVDGQAPRRLSSGDVVFIPHGTAHTLRDEAARQLFVAHDGPSCAGTGPARLGGDGALSIFLAGFFAYTGGVKPILLARVPQAVVLSTSGGTPRPWSAATIDLMLAELAAPGPASTLVLQRLADVLFIQVLRCLPTHKGCGLAEALSDSAVHRALNLMHTRVNEPWTVARLAALVGLSRSGFAQRFTQVVGDPPLQYLARWRMSRAAELLRETDDTIAEIAERVGYESVPSFSKAFKRWQGWSPTHHRALQGSSSRT</sequence>
<keyword evidence="2" id="KW-0238">DNA-binding</keyword>
<dbReference type="SUPFAM" id="SSF46689">
    <property type="entry name" value="Homeodomain-like"/>
    <property type="match status" value="2"/>
</dbReference>
<dbReference type="Gene3D" id="1.10.10.60">
    <property type="entry name" value="Homeodomain-like"/>
    <property type="match status" value="2"/>
</dbReference>
<evidence type="ECO:0000256" key="2">
    <source>
        <dbReference type="ARBA" id="ARBA00023125"/>
    </source>
</evidence>
<dbReference type="InterPro" id="IPR032783">
    <property type="entry name" value="AraC_lig"/>
</dbReference>
<keyword evidence="4" id="KW-0804">Transcription</keyword>
<keyword evidence="7" id="KW-1185">Reference proteome</keyword>
<dbReference type="Pfam" id="PF12833">
    <property type="entry name" value="HTH_18"/>
    <property type="match status" value="1"/>
</dbReference>
<dbReference type="Pfam" id="PF12852">
    <property type="entry name" value="Cupin_6"/>
    <property type="match status" value="1"/>
</dbReference>
<dbReference type="PANTHER" id="PTHR46796:SF7">
    <property type="entry name" value="ARAC FAMILY TRANSCRIPTIONAL REGULATOR"/>
    <property type="match status" value="1"/>
</dbReference>
<evidence type="ECO:0000259" key="5">
    <source>
        <dbReference type="PROSITE" id="PS01124"/>
    </source>
</evidence>
<dbReference type="EMBL" id="JAQNDN010000001">
    <property type="protein sequence ID" value="MDC0666399.1"/>
    <property type="molecule type" value="Genomic_DNA"/>
</dbReference>
<evidence type="ECO:0000313" key="6">
    <source>
        <dbReference type="EMBL" id="MDC0666399.1"/>
    </source>
</evidence>
<dbReference type="PROSITE" id="PS01124">
    <property type="entry name" value="HTH_ARAC_FAMILY_2"/>
    <property type="match status" value="1"/>
</dbReference>
<dbReference type="InterPro" id="IPR050204">
    <property type="entry name" value="AraC_XylS_family_regulators"/>
</dbReference>
<dbReference type="RefSeq" id="WP_271993934.1">
    <property type="nucleotide sequence ID" value="NZ_JAQNDN010000001.1"/>
</dbReference>
<protein>
    <submittedName>
        <fullName evidence="6">AraC family transcriptional regulator</fullName>
    </submittedName>
</protein>
<name>A0ABT5AX24_9BACT</name>
<reference evidence="6 7" key="1">
    <citation type="submission" date="2022-11" db="EMBL/GenBank/DDBJ databases">
        <title>Minimal conservation of predation-associated metabolite biosynthetic gene clusters underscores biosynthetic potential of Myxococcota including descriptions for ten novel species: Archangium lansinium sp. nov., Myxococcus landrumus sp. nov., Nannocystis bai.</title>
        <authorList>
            <person name="Ahearne A."/>
            <person name="Stevens C."/>
            <person name="Dowd S."/>
        </authorList>
    </citation>
    <scope>NUCLEOTIDE SEQUENCE [LARGE SCALE GENOMIC DNA]</scope>
    <source>
        <strain evidence="6 7">NCELM</strain>
    </source>
</reference>
<dbReference type="Gene3D" id="2.60.120.10">
    <property type="entry name" value="Jelly Rolls"/>
    <property type="match status" value="1"/>
</dbReference>
<feature type="domain" description="HTH araC/xylS-type" evidence="5">
    <location>
        <begin position="208"/>
        <end position="306"/>
    </location>
</feature>
<dbReference type="InterPro" id="IPR009057">
    <property type="entry name" value="Homeodomain-like_sf"/>
</dbReference>
<evidence type="ECO:0000256" key="4">
    <source>
        <dbReference type="ARBA" id="ARBA00023163"/>
    </source>
</evidence>
<dbReference type="PROSITE" id="PS00041">
    <property type="entry name" value="HTH_ARAC_FAMILY_1"/>
    <property type="match status" value="1"/>
</dbReference>
<gene>
    <name evidence="6" type="ORF">POL58_01560</name>
</gene>
<keyword evidence="3" id="KW-0010">Activator</keyword>
<dbReference type="InterPro" id="IPR018062">
    <property type="entry name" value="HTH_AraC-typ_CS"/>
</dbReference>
<dbReference type="SUPFAM" id="SSF51215">
    <property type="entry name" value="Regulatory protein AraC"/>
    <property type="match status" value="1"/>
</dbReference>
<accession>A0ABT5AX24</accession>
<evidence type="ECO:0000256" key="3">
    <source>
        <dbReference type="ARBA" id="ARBA00023159"/>
    </source>
</evidence>
<dbReference type="SMART" id="SM00342">
    <property type="entry name" value="HTH_ARAC"/>
    <property type="match status" value="1"/>
</dbReference>
<dbReference type="InterPro" id="IPR014710">
    <property type="entry name" value="RmlC-like_jellyroll"/>
</dbReference>
<comment type="caution">
    <text evidence="6">The sequence shown here is derived from an EMBL/GenBank/DDBJ whole genome shotgun (WGS) entry which is preliminary data.</text>
</comment>
<keyword evidence="1" id="KW-0805">Transcription regulation</keyword>
<dbReference type="InterPro" id="IPR018060">
    <property type="entry name" value="HTH_AraC"/>
</dbReference>
<dbReference type="PANTHER" id="PTHR46796">
    <property type="entry name" value="HTH-TYPE TRANSCRIPTIONAL ACTIVATOR RHAS-RELATED"/>
    <property type="match status" value="1"/>
</dbReference>
<dbReference type="PRINTS" id="PR00032">
    <property type="entry name" value="HTHARAC"/>
</dbReference>
<proteinExistence type="predicted"/>
<evidence type="ECO:0000256" key="1">
    <source>
        <dbReference type="ARBA" id="ARBA00023015"/>
    </source>
</evidence>
<dbReference type="InterPro" id="IPR020449">
    <property type="entry name" value="Tscrpt_reg_AraC-type_HTH"/>
</dbReference>
<dbReference type="Proteomes" id="UP001217838">
    <property type="component" value="Unassembled WGS sequence"/>
</dbReference>
<organism evidence="6 7">
    <name type="scientific">Nannocystis radixulma</name>
    <dbReference type="NCBI Taxonomy" id="2995305"/>
    <lineage>
        <taxon>Bacteria</taxon>
        <taxon>Pseudomonadati</taxon>
        <taxon>Myxococcota</taxon>
        <taxon>Polyangia</taxon>
        <taxon>Nannocystales</taxon>
        <taxon>Nannocystaceae</taxon>
        <taxon>Nannocystis</taxon>
    </lineage>
</organism>
<evidence type="ECO:0000313" key="7">
    <source>
        <dbReference type="Proteomes" id="UP001217838"/>
    </source>
</evidence>
<dbReference type="InterPro" id="IPR037923">
    <property type="entry name" value="HTH-like"/>
</dbReference>